<sequence>MQPRLEIEFLRDDPAKIWVKACNESFAGETEQYINAQVLEKLAEQLSSFPQSNSDEVTFKVGDVGSPNGHCEFKFHCFDSAGHTAVLVSLSNDCASIAKFTVQFEALSLDVFISAIKLALKSGSGVSDLIGIKPYTQNV</sequence>
<keyword evidence="2" id="KW-1185">Reference proteome</keyword>
<organism evidence="1 2">
    <name type="scientific">Psychrosphaera haliotis</name>
    <dbReference type="NCBI Taxonomy" id="555083"/>
    <lineage>
        <taxon>Bacteria</taxon>
        <taxon>Pseudomonadati</taxon>
        <taxon>Pseudomonadota</taxon>
        <taxon>Gammaproteobacteria</taxon>
        <taxon>Alteromonadales</taxon>
        <taxon>Pseudoalteromonadaceae</taxon>
        <taxon>Psychrosphaera</taxon>
    </lineage>
</organism>
<protein>
    <submittedName>
        <fullName evidence="1">Uncharacterized protein</fullName>
    </submittedName>
</protein>
<accession>A0A6N8FB66</accession>
<dbReference type="EMBL" id="WOCD01000003">
    <property type="protein sequence ID" value="MUH71992.1"/>
    <property type="molecule type" value="Genomic_DNA"/>
</dbReference>
<dbReference type="AlphaFoldDB" id="A0A6N8FB66"/>
<dbReference type="OrthoDB" id="6298212at2"/>
<reference evidence="1 2" key="1">
    <citation type="submission" date="2019-11" db="EMBL/GenBank/DDBJ databases">
        <title>P. haliotis isolates from Z. marina roots.</title>
        <authorList>
            <person name="Cohen M."/>
            <person name="Jospin G."/>
            <person name="Eisen J.A."/>
            <person name="Coil D.A."/>
        </authorList>
    </citation>
    <scope>NUCLEOTIDE SEQUENCE [LARGE SCALE GENOMIC DNA]</scope>
    <source>
        <strain evidence="1 2">UCD-MCMsp1aY</strain>
    </source>
</reference>
<evidence type="ECO:0000313" key="1">
    <source>
        <dbReference type="EMBL" id="MUH71992.1"/>
    </source>
</evidence>
<proteinExistence type="predicted"/>
<comment type="caution">
    <text evidence="1">The sequence shown here is derived from an EMBL/GenBank/DDBJ whole genome shotgun (WGS) entry which is preliminary data.</text>
</comment>
<dbReference type="Proteomes" id="UP000439994">
    <property type="component" value="Unassembled WGS sequence"/>
</dbReference>
<evidence type="ECO:0000313" key="2">
    <source>
        <dbReference type="Proteomes" id="UP000439994"/>
    </source>
</evidence>
<gene>
    <name evidence="1" type="ORF">GNP35_05575</name>
</gene>
<name>A0A6N8FB66_9GAMM</name>
<dbReference type="RefSeq" id="WP_155695207.1">
    <property type="nucleotide sequence ID" value="NZ_WOCD01000003.1"/>
</dbReference>